<evidence type="ECO:0000313" key="3">
    <source>
        <dbReference type="Proteomes" id="UP000195570"/>
    </source>
</evidence>
<protein>
    <submittedName>
        <fullName evidence="2">Uncharacterized protein</fullName>
    </submittedName>
</protein>
<dbReference type="RefSeq" id="XP_067080159.1">
    <property type="nucleotide sequence ID" value="XM_067224058.1"/>
</dbReference>
<dbReference type="GeneID" id="92374631"/>
<proteinExistence type="predicted"/>
<dbReference type="AlphaFoldDB" id="A0A1G4IAK0"/>
<evidence type="ECO:0000313" key="2">
    <source>
        <dbReference type="EMBL" id="SCU69134.1"/>
    </source>
</evidence>
<dbReference type="VEuPathDB" id="TriTrypDB:TEOVI_000069100"/>
<feature type="region of interest" description="Disordered" evidence="1">
    <location>
        <begin position="222"/>
        <end position="243"/>
    </location>
</feature>
<gene>
    <name evidence="2" type="ORF">TEOVI_000069100</name>
</gene>
<dbReference type="EMBL" id="CZPT02001156">
    <property type="protein sequence ID" value="SCU69134.1"/>
    <property type="molecule type" value="Genomic_DNA"/>
</dbReference>
<organism evidence="2 3">
    <name type="scientific">Trypanosoma equiperdum</name>
    <dbReference type="NCBI Taxonomy" id="5694"/>
    <lineage>
        <taxon>Eukaryota</taxon>
        <taxon>Discoba</taxon>
        <taxon>Euglenozoa</taxon>
        <taxon>Kinetoplastea</taxon>
        <taxon>Metakinetoplastina</taxon>
        <taxon>Trypanosomatida</taxon>
        <taxon>Trypanosomatidae</taxon>
        <taxon>Trypanosoma</taxon>
    </lineage>
</organism>
<sequence>MHAHAAAFPAYTTNVAVSAPHFPTQAEMVDRACAQVLLGLRQTQQGVGKEWKNVQPCVMLASQLLLQQAQLHGERLCALESKMDEVQRAVEVLVNDSHLKEERYNAERTGTGVALEGVRRNMQQLKEAVEMQRCDTQKFHQEVLFPGMNDLQRQIDNVVARSLARSVLGAAQSLSPTASPGPGDSIPAETDNSVREMVREVKLLRNQWLKLLQRPLPPVRSTSGCHRCRRSGSAAEATTDRRGKGQASKRFLLDCSVARWRWRGANISSCGSSPDGPIPWGSLCVRRTATGEWVRLAASPDSRAAFAELSGGRAELPFVWRAERHPGVIELTRSGICRIVVCMIASNAAAASGRGCGHHSAATGTPSAVLRVNSSSVVTFYSSGSTCYTLRPVRGGSRSRLCGEGIAFATWTFSDYLLLPAGASVAVCTRGSTGACSVHEVLLELEFVSD</sequence>
<name>A0A1G4IAK0_TRYEQ</name>
<comment type="caution">
    <text evidence="2">The sequence shown here is derived from an EMBL/GenBank/DDBJ whole genome shotgun (WGS) entry which is preliminary data.</text>
</comment>
<dbReference type="Proteomes" id="UP000195570">
    <property type="component" value="Unassembled WGS sequence"/>
</dbReference>
<keyword evidence="3" id="KW-1185">Reference proteome</keyword>
<reference evidence="2" key="1">
    <citation type="submission" date="2016-09" db="EMBL/GenBank/DDBJ databases">
        <authorList>
            <person name="Hebert L."/>
            <person name="Moumen B."/>
        </authorList>
    </citation>
    <scope>NUCLEOTIDE SEQUENCE [LARGE SCALE GENOMIC DNA]</scope>
    <source>
        <strain evidence="2">OVI</strain>
    </source>
</reference>
<dbReference type="SMR" id="A0A1G4IAK0"/>
<feature type="region of interest" description="Disordered" evidence="1">
    <location>
        <begin position="173"/>
        <end position="192"/>
    </location>
</feature>
<evidence type="ECO:0000256" key="1">
    <source>
        <dbReference type="SAM" id="MobiDB-lite"/>
    </source>
</evidence>
<accession>A0A1G4IAK0</accession>